<keyword evidence="18" id="KW-1185">Reference proteome</keyword>
<dbReference type="EMBL" id="JBAMMX010000010">
    <property type="protein sequence ID" value="KAK6932429.1"/>
    <property type="molecule type" value="Genomic_DNA"/>
</dbReference>
<dbReference type="GO" id="GO:0048544">
    <property type="term" value="P:recognition of pollen"/>
    <property type="evidence" value="ECO:0007669"/>
    <property type="project" value="InterPro"/>
</dbReference>
<keyword evidence="13" id="KW-1133">Transmembrane helix</keyword>
<dbReference type="PROSITE" id="PS00107">
    <property type="entry name" value="PROTEIN_KINASE_ATP"/>
    <property type="match status" value="1"/>
</dbReference>
<feature type="non-terminal residue" evidence="17">
    <location>
        <position position="1"/>
    </location>
</feature>
<dbReference type="Gene3D" id="1.10.510.10">
    <property type="entry name" value="Transferase(Phosphotransferase) domain 1"/>
    <property type="match status" value="1"/>
</dbReference>
<dbReference type="EC" id="2.7.11.1" evidence="1"/>
<dbReference type="InterPro" id="IPR001480">
    <property type="entry name" value="Bulb-type_lectin_dom"/>
</dbReference>
<dbReference type="InterPro" id="IPR024171">
    <property type="entry name" value="SRK-like_kinase"/>
</dbReference>
<dbReference type="Pfam" id="PF07714">
    <property type="entry name" value="PK_Tyr_Ser-Thr"/>
    <property type="match status" value="2"/>
</dbReference>
<evidence type="ECO:0000256" key="2">
    <source>
        <dbReference type="ARBA" id="ARBA00022527"/>
    </source>
</evidence>
<sequence length="781" mass="87936">ILKIQNPRNLTNKLPLLCSEDEYLQKFLKACLLLIFLLPFSASNDKLAPNQAIKDGEFLVSEGRSFKLGFFQPGNSRFRFLGIWFNRVPQLTVVWVANRDNPISGSSGELYVDRSSNLALFDGSRSFPIWSTNVAVNSSVVQLLDSGNLVLVQQPSQNTVWQSFDYPTDTMLSGMKFGLDRRTGLNRVLTSWKSADDPGTGEYSLSLNLDGLPELYLYKNLTRLWRSGPWDGQRWSCEPVGTSNSIFKEGVVNNEDEVYYTWQLFNSSIFSRLMVDLTGHIPRSIWHDTDQEWLQFWPEPQASCDNYMQCGSYGLCNLVNGGNFECTCLPGFEPKSTRDWDLRDGSGGCVRKRAGNGTCGNGAGFLRVAQVKLPDTSMARVESNISLKACEQTCLKNCSCVAYSSVYGERGCITWYGELLDTEQDGFNHDLYVRVDAIELEGGGGKSKSFLDNKGMLAGLVVAIAIFFVLLVFLVYWFVIKKKKGCSQEKGNDIGEMKEIDERRHQDFMFLDLRTISTATKNFSSDNKLGQGGFGFVYRGQLVNGQEIAVKRLSKDSGQGIEQLKNEVTLIAKLQHKNLVKLLGCCIEGEEKMLIYEYLPNKSLDTFLFGSHIDLLVNIFSYTSHIHCCGYMSPEYAMKGSFSEKSDVFSFGVLLLEIVSGQKNNAYYRETPPLNLIEHVWYLWREGMALDIVDPSLNESISTHEVLRCIQIGLLCLEEYAANRPTMLEVVFMLGNETTLPSPKQPAFIFNRAHGWYNPSAFRVGEHYSMNEVTLTSVEAR</sequence>
<dbReference type="Pfam" id="PF01453">
    <property type="entry name" value="B_lectin"/>
    <property type="match status" value="1"/>
</dbReference>
<evidence type="ECO:0000256" key="3">
    <source>
        <dbReference type="ARBA" id="ARBA00022679"/>
    </source>
</evidence>
<feature type="binding site" evidence="12">
    <location>
        <position position="551"/>
    </location>
    <ligand>
        <name>ATP</name>
        <dbReference type="ChEBI" id="CHEBI:30616"/>
    </ligand>
</feature>
<dbReference type="InterPro" id="IPR036426">
    <property type="entry name" value="Bulb-type_lectin_dom_sf"/>
</dbReference>
<dbReference type="FunFam" id="3.30.200.20:FF:000195">
    <property type="entry name" value="G-type lectin S-receptor-like serine/threonine-protein kinase"/>
    <property type="match status" value="1"/>
</dbReference>
<dbReference type="Pfam" id="PF08276">
    <property type="entry name" value="PAN_2"/>
    <property type="match status" value="1"/>
</dbReference>
<evidence type="ECO:0000313" key="17">
    <source>
        <dbReference type="EMBL" id="KAK6932429.1"/>
    </source>
</evidence>
<reference evidence="17 18" key="1">
    <citation type="submission" date="2023-12" db="EMBL/GenBank/DDBJ databases">
        <title>A high-quality genome assembly for Dillenia turbinata (Dilleniales).</title>
        <authorList>
            <person name="Chanderbali A."/>
        </authorList>
    </citation>
    <scope>NUCLEOTIDE SEQUENCE [LARGE SCALE GENOMIC DNA]</scope>
    <source>
        <strain evidence="17">LSX21</strain>
        <tissue evidence="17">Leaf</tissue>
    </source>
</reference>
<gene>
    <name evidence="17" type="ORF">RJ641_002053</name>
</gene>
<comment type="caution">
    <text evidence="17">The sequence shown here is derived from an EMBL/GenBank/DDBJ whole genome shotgun (WGS) entry which is preliminary data.</text>
</comment>
<keyword evidence="9" id="KW-0325">Glycoprotein</keyword>
<feature type="domain" description="Bulb-type lectin" evidence="15">
    <location>
        <begin position="44"/>
        <end position="164"/>
    </location>
</feature>
<evidence type="ECO:0000256" key="13">
    <source>
        <dbReference type="SAM" id="Phobius"/>
    </source>
</evidence>
<keyword evidence="8" id="KW-1015">Disulfide bond</keyword>
<comment type="catalytic activity">
    <reaction evidence="11">
        <text>L-seryl-[protein] + ATP = O-phospho-L-seryl-[protein] + ADP + H(+)</text>
        <dbReference type="Rhea" id="RHEA:17989"/>
        <dbReference type="Rhea" id="RHEA-COMP:9863"/>
        <dbReference type="Rhea" id="RHEA-COMP:11604"/>
        <dbReference type="ChEBI" id="CHEBI:15378"/>
        <dbReference type="ChEBI" id="CHEBI:29999"/>
        <dbReference type="ChEBI" id="CHEBI:30616"/>
        <dbReference type="ChEBI" id="CHEBI:83421"/>
        <dbReference type="ChEBI" id="CHEBI:456216"/>
        <dbReference type="EC" id="2.7.11.1"/>
    </reaction>
</comment>
<evidence type="ECO:0000259" key="14">
    <source>
        <dbReference type="PROSITE" id="PS50011"/>
    </source>
</evidence>
<dbReference type="CDD" id="cd01098">
    <property type="entry name" value="PAN_AP_plant"/>
    <property type="match status" value="1"/>
</dbReference>
<feature type="domain" description="Apple" evidence="16">
    <location>
        <begin position="359"/>
        <end position="436"/>
    </location>
</feature>
<dbReference type="Pfam" id="PF00954">
    <property type="entry name" value="S_locus_glycop"/>
    <property type="match status" value="1"/>
</dbReference>
<dbReference type="CDD" id="cd00028">
    <property type="entry name" value="B_lectin"/>
    <property type="match status" value="1"/>
</dbReference>
<comment type="catalytic activity">
    <reaction evidence="10">
        <text>L-threonyl-[protein] + ATP = O-phospho-L-threonyl-[protein] + ADP + H(+)</text>
        <dbReference type="Rhea" id="RHEA:46608"/>
        <dbReference type="Rhea" id="RHEA-COMP:11060"/>
        <dbReference type="Rhea" id="RHEA-COMP:11605"/>
        <dbReference type="ChEBI" id="CHEBI:15378"/>
        <dbReference type="ChEBI" id="CHEBI:30013"/>
        <dbReference type="ChEBI" id="CHEBI:30616"/>
        <dbReference type="ChEBI" id="CHEBI:61977"/>
        <dbReference type="ChEBI" id="CHEBI:456216"/>
        <dbReference type="EC" id="2.7.11.1"/>
    </reaction>
</comment>
<feature type="domain" description="Protein kinase" evidence="14">
    <location>
        <begin position="523"/>
        <end position="781"/>
    </location>
</feature>
<dbReference type="PANTHER" id="PTHR32444">
    <property type="entry name" value="BULB-TYPE LECTIN DOMAIN-CONTAINING PROTEIN"/>
    <property type="match status" value="1"/>
</dbReference>
<keyword evidence="13" id="KW-0472">Membrane</keyword>
<keyword evidence="13" id="KW-0812">Transmembrane</keyword>
<dbReference type="Gene3D" id="3.30.200.20">
    <property type="entry name" value="Phosphorylase Kinase, domain 1"/>
    <property type="match status" value="1"/>
</dbReference>
<evidence type="ECO:0000256" key="6">
    <source>
        <dbReference type="ARBA" id="ARBA00022777"/>
    </source>
</evidence>
<evidence type="ECO:0000313" key="18">
    <source>
        <dbReference type="Proteomes" id="UP001370490"/>
    </source>
</evidence>
<evidence type="ECO:0000259" key="16">
    <source>
        <dbReference type="PROSITE" id="PS50948"/>
    </source>
</evidence>
<dbReference type="InterPro" id="IPR000858">
    <property type="entry name" value="S_locus_glycoprot_dom"/>
</dbReference>
<dbReference type="InterPro" id="IPR003609">
    <property type="entry name" value="Pan_app"/>
</dbReference>
<evidence type="ECO:0000256" key="9">
    <source>
        <dbReference type="ARBA" id="ARBA00023180"/>
    </source>
</evidence>
<proteinExistence type="predicted"/>
<organism evidence="17 18">
    <name type="scientific">Dillenia turbinata</name>
    <dbReference type="NCBI Taxonomy" id="194707"/>
    <lineage>
        <taxon>Eukaryota</taxon>
        <taxon>Viridiplantae</taxon>
        <taxon>Streptophyta</taxon>
        <taxon>Embryophyta</taxon>
        <taxon>Tracheophyta</taxon>
        <taxon>Spermatophyta</taxon>
        <taxon>Magnoliopsida</taxon>
        <taxon>eudicotyledons</taxon>
        <taxon>Gunneridae</taxon>
        <taxon>Pentapetalae</taxon>
        <taxon>Dilleniales</taxon>
        <taxon>Dilleniaceae</taxon>
        <taxon>Dillenia</taxon>
    </lineage>
</organism>
<dbReference type="SUPFAM" id="SSF56112">
    <property type="entry name" value="Protein kinase-like (PK-like)"/>
    <property type="match status" value="1"/>
</dbReference>
<keyword evidence="4" id="KW-0732">Signal</keyword>
<evidence type="ECO:0000256" key="1">
    <source>
        <dbReference type="ARBA" id="ARBA00012513"/>
    </source>
</evidence>
<evidence type="ECO:0000256" key="7">
    <source>
        <dbReference type="ARBA" id="ARBA00022840"/>
    </source>
</evidence>
<evidence type="ECO:0000259" key="15">
    <source>
        <dbReference type="PROSITE" id="PS50927"/>
    </source>
</evidence>
<dbReference type="GO" id="GO:0004674">
    <property type="term" value="F:protein serine/threonine kinase activity"/>
    <property type="evidence" value="ECO:0007669"/>
    <property type="project" value="UniProtKB-KW"/>
</dbReference>
<evidence type="ECO:0000256" key="11">
    <source>
        <dbReference type="ARBA" id="ARBA00048679"/>
    </source>
</evidence>
<dbReference type="InterPro" id="IPR011009">
    <property type="entry name" value="Kinase-like_dom_sf"/>
</dbReference>
<accession>A0AAN8ZA29</accession>
<keyword evidence="7 12" id="KW-0067">ATP-binding</keyword>
<dbReference type="PROSITE" id="PS50011">
    <property type="entry name" value="PROTEIN_KINASE_DOM"/>
    <property type="match status" value="1"/>
</dbReference>
<dbReference type="PIRSF" id="PIRSF000641">
    <property type="entry name" value="SRK"/>
    <property type="match status" value="1"/>
</dbReference>
<evidence type="ECO:0000256" key="10">
    <source>
        <dbReference type="ARBA" id="ARBA00047899"/>
    </source>
</evidence>
<evidence type="ECO:0000256" key="4">
    <source>
        <dbReference type="ARBA" id="ARBA00022729"/>
    </source>
</evidence>
<dbReference type="SMART" id="SM00473">
    <property type="entry name" value="PAN_AP"/>
    <property type="match status" value="1"/>
</dbReference>
<dbReference type="SMART" id="SM00108">
    <property type="entry name" value="B_lectin"/>
    <property type="match status" value="1"/>
</dbReference>
<evidence type="ECO:0000256" key="12">
    <source>
        <dbReference type="PROSITE-ProRule" id="PRU10141"/>
    </source>
</evidence>
<dbReference type="InterPro" id="IPR017441">
    <property type="entry name" value="Protein_kinase_ATP_BS"/>
</dbReference>
<dbReference type="PROSITE" id="PS50927">
    <property type="entry name" value="BULB_LECTIN"/>
    <property type="match status" value="1"/>
</dbReference>
<dbReference type="PANTHER" id="PTHR32444:SF63">
    <property type="entry name" value="G-TYPE LECTIN S-RECEPTOR-LIKE SERINE_THREONINE-PROTEIN KINASE RKS1"/>
    <property type="match status" value="1"/>
</dbReference>
<evidence type="ECO:0000256" key="8">
    <source>
        <dbReference type="ARBA" id="ARBA00023157"/>
    </source>
</evidence>
<keyword evidence="3" id="KW-0808">Transferase</keyword>
<keyword evidence="6 17" id="KW-0418">Kinase</keyword>
<dbReference type="GO" id="GO:0005524">
    <property type="term" value="F:ATP binding"/>
    <property type="evidence" value="ECO:0007669"/>
    <property type="project" value="UniProtKB-UniRule"/>
</dbReference>
<keyword evidence="2" id="KW-0723">Serine/threonine-protein kinase</keyword>
<keyword evidence="5 12" id="KW-0547">Nucleotide-binding</keyword>
<dbReference type="AlphaFoldDB" id="A0AAN8ZA29"/>
<dbReference type="PROSITE" id="PS50948">
    <property type="entry name" value="PAN"/>
    <property type="match status" value="1"/>
</dbReference>
<protein>
    <recommendedName>
        <fullName evidence="1">non-specific serine/threonine protein kinase</fullName>
        <ecNumber evidence="1">2.7.11.1</ecNumber>
    </recommendedName>
</protein>
<dbReference type="Gene3D" id="2.90.10.10">
    <property type="entry name" value="Bulb-type lectin domain"/>
    <property type="match status" value="1"/>
</dbReference>
<name>A0AAN8ZA29_9MAGN</name>
<feature type="transmembrane region" description="Helical" evidence="13">
    <location>
        <begin position="456"/>
        <end position="480"/>
    </location>
</feature>
<dbReference type="Proteomes" id="UP001370490">
    <property type="component" value="Unassembled WGS sequence"/>
</dbReference>
<dbReference type="InterPro" id="IPR000719">
    <property type="entry name" value="Prot_kinase_dom"/>
</dbReference>
<dbReference type="InterPro" id="IPR001245">
    <property type="entry name" value="Ser-Thr/Tyr_kinase_cat_dom"/>
</dbReference>
<dbReference type="SUPFAM" id="SSF51110">
    <property type="entry name" value="alpha-D-mannose-specific plant lectins"/>
    <property type="match status" value="1"/>
</dbReference>
<dbReference type="FunFam" id="2.90.10.10:FF:000005">
    <property type="entry name" value="G-type lectin S-receptor-like serine/threonine-protein kinase"/>
    <property type="match status" value="1"/>
</dbReference>
<evidence type="ECO:0000256" key="5">
    <source>
        <dbReference type="ARBA" id="ARBA00022741"/>
    </source>
</evidence>